<dbReference type="STRING" id="568860.SAMN05421811_12177"/>
<dbReference type="Proteomes" id="UP000199361">
    <property type="component" value="Unassembled WGS sequence"/>
</dbReference>
<gene>
    <name evidence="2" type="ORF">SAMN05421811_12177</name>
</gene>
<name>A0A1I0LP33_9ACTN</name>
<evidence type="ECO:0008006" key="4">
    <source>
        <dbReference type="Google" id="ProtNLM"/>
    </source>
</evidence>
<keyword evidence="3" id="KW-1185">Reference proteome</keyword>
<evidence type="ECO:0000256" key="1">
    <source>
        <dbReference type="SAM" id="SignalP"/>
    </source>
</evidence>
<dbReference type="RefSeq" id="WP_091092704.1">
    <property type="nucleotide sequence ID" value="NZ_FOHX01000021.1"/>
</dbReference>
<dbReference type="AlphaFoldDB" id="A0A1I0LP33"/>
<protein>
    <recommendedName>
        <fullName evidence="4">DUF3558 domain-containing protein</fullName>
    </recommendedName>
</protein>
<dbReference type="EMBL" id="FOHX01000021">
    <property type="protein sequence ID" value="SEU43244.1"/>
    <property type="molecule type" value="Genomic_DNA"/>
</dbReference>
<evidence type="ECO:0000313" key="3">
    <source>
        <dbReference type="Proteomes" id="UP000199361"/>
    </source>
</evidence>
<feature type="chain" id="PRO_5011657951" description="DUF3558 domain-containing protein" evidence="1">
    <location>
        <begin position="22"/>
        <end position="180"/>
    </location>
</feature>
<reference evidence="2 3" key="1">
    <citation type="submission" date="2016-10" db="EMBL/GenBank/DDBJ databases">
        <authorList>
            <person name="de Groot N.N."/>
        </authorList>
    </citation>
    <scope>NUCLEOTIDE SEQUENCE [LARGE SCALE GENOMIC DNA]</scope>
    <source>
        <strain evidence="2 3">CGMCC 4.5598</strain>
    </source>
</reference>
<keyword evidence="1" id="KW-0732">Signal</keyword>
<proteinExistence type="predicted"/>
<dbReference type="OrthoDB" id="3528932at2"/>
<sequence length="180" mass="19577">MRTPLLPVLLTAVLLATSACSSSPPPDNRPLGDVTAKPQECGLISRDAIARAIGLDDFLATGSRPGERFDRCIVRKLQSDEIGAELSITFDNPSSLSLDELEGTKQHDRGVDLPADLGPGFTAQFEGKDGLRTYAYAWTPDTRRRLSIWITPGAPGRDHRADAIEFVRQLRPILLAPSTK</sequence>
<dbReference type="PROSITE" id="PS51257">
    <property type="entry name" value="PROKAR_LIPOPROTEIN"/>
    <property type="match status" value="1"/>
</dbReference>
<evidence type="ECO:0000313" key="2">
    <source>
        <dbReference type="EMBL" id="SEU43244.1"/>
    </source>
</evidence>
<organism evidence="2 3">
    <name type="scientific">Nonomuraea wenchangensis</name>
    <dbReference type="NCBI Taxonomy" id="568860"/>
    <lineage>
        <taxon>Bacteria</taxon>
        <taxon>Bacillati</taxon>
        <taxon>Actinomycetota</taxon>
        <taxon>Actinomycetes</taxon>
        <taxon>Streptosporangiales</taxon>
        <taxon>Streptosporangiaceae</taxon>
        <taxon>Nonomuraea</taxon>
    </lineage>
</organism>
<accession>A0A1I0LP33</accession>
<feature type="signal peptide" evidence="1">
    <location>
        <begin position="1"/>
        <end position="21"/>
    </location>
</feature>